<dbReference type="Pfam" id="PF04326">
    <property type="entry name" value="SLFN_AlbA_2"/>
    <property type="match status" value="1"/>
</dbReference>
<comment type="caution">
    <text evidence="2">The sequence shown here is derived from an EMBL/GenBank/DDBJ whole genome shotgun (WGS) entry which is preliminary data.</text>
</comment>
<evidence type="ECO:0000259" key="1">
    <source>
        <dbReference type="Pfam" id="PF04326"/>
    </source>
</evidence>
<dbReference type="PANTHER" id="PTHR30595:SF6">
    <property type="entry name" value="SCHLAFEN ALBA-2 DOMAIN-CONTAINING PROTEIN"/>
    <property type="match status" value="1"/>
</dbReference>
<dbReference type="GO" id="GO:0005524">
    <property type="term" value="F:ATP binding"/>
    <property type="evidence" value="ECO:0007669"/>
    <property type="project" value="UniProtKB-KW"/>
</dbReference>
<feature type="domain" description="Schlafen AlbA-2" evidence="1">
    <location>
        <begin position="24"/>
        <end position="151"/>
    </location>
</feature>
<keyword evidence="2" id="KW-0547">Nucleotide-binding</keyword>
<dbReference type="InterPro" id="IPR038461">
    <property type="entry name" value="Schlafen_AlbA_2_dom_sf"/>
</dbReference>
<reference evidence="2 3" key="1">
    <citation type="journal article" date="2021" name="ISME Commun">
        <title>Automated analysis of genomic sequences facilitates high-throughput and comprehensive description of bacteria.</title>
        <authorList>
            <person name="Hitch T.C.A."/>
        </authorList>
    </citation>
    <scope>NUCLEOTIDE SEQUENCE [LARGE SCALE GENOMIC DNA]</scope>
    <source>
        <strain evidence="2 3">Sanger_18</strain>
    </source>
</reference>
<protein>
    <submittedName>
        <fullName evidence="2">ATP-binding protein</fullName>
    </submittedName>
</protein>
<organism evidence="2 3">
    <name type="scientific">Suilimivivens aceti</name>
    <dbReference type="NCBI Taxonomy" id="2981774"/>
    <lineage>
        <taxon>Bacteria</taxon>
        <taxon>Bacillati</taxon>
        <taxon>Bacillota</taxon>
        <taxon>Clostridia</taxon>
        <taxon>Lachnospirales</taxon>
        <taxon>Lachnospiraceae</taxon>
        <taxon>Suilimivivens</taxon>
    </lineage>
</organism>
<proteinExistence type="predicted"/>
<keyword evidence="2" id="KW-0067">ATP-binding</keyword>
<keyword evidence="3" id="KW-1185">Reference proteome</keyword>
<sequence length="427" mass="49717">MDEKRLQKIFRKSTKNSECIGTQEGYTVEYKQNFGWGSMPEYVRAMAAMANNRGGHIIFGIKDKPHEMIGLKEKSLIKFEERDLSVWSSYVREHFEPAIEFERDIYEFEGNKYGIIEVQEATTKPVICKKYVEEKLKIGAIYYRYKAENTEIQYAELRSILDEETKKINSLWMDKIRQISMAGVSNTMILNTSSGKLYGERNSFYIGSELLDQIRFVDRGKFVETDGEPVLSIVGEVKKTEETPISVTIGEKEVALSNNRIIESFLFQEKISNSAEYMKYIMNSQAKNLPIFYYLKNLPGDYIEHIVGYSSSKEHVETRIKQSLYGEKLKDTGTIAYKKKLKMQEAVLNQDNTVLSVSEDDLKYLFCAIRTVDPKTILQNRDFYILLLRNIYEDKYQNMKQSTSAEFKKAICYIDEILNKQNYLEKI</sequence>
<dbReference type="Proteomes" id="UP001652432">
    <property type="component" value="Unassembled WGS sequence"/>
</dbReference>
<name>A0ABT2T4F9_9FIRM</name>
<dbReference type="RefSeq" id="WP_262575233.1">
    <property type="nucleotide sequence ID" value="NZ_JAOQKJ010000009.1"/>
</dbReference>
<gene>
    <name evidence="2" type="ORF">OCV77_11640</name>
</gene>
<dbReference type="InterPro" id="IPR007421">
    <property type="entry name" value="Schlafen_AlbA_2_dom"/>
</dbReference>
<evidence type="ECO:0000313" key="3">
    <source>
        <dbReference type="Proteomes" id="UP001652432"/>
    </source>
</evidence>
<dbReference type="EMBL" id="JAOQKJ010000009">
    <property type="protein sequence ID" value="MCU6745135.1"/>
    <property type="molecule type" value="Genomic_DNA"/>
</dbReference>
<evidence type="ECO:0000313" key="2">
    <source>
        <dbReference type="EMBL" id="MCU6745135.1"/>
    </source>
</evidence>
<dbReference type="PANTHER" id="PTHR30595">
    <property type="entry name" value="GLPR-RELATED TRANSCRIPTIONAL REPRESSOR"/>
    <property type="match status" value="1"/>
</dbReference>
<accession>A0ABT2T4F9</accession>
<dbReference type="Gene3D" id="3.30.950.30">
    <property type="entry name" value="Schlafen, AAA domain"/>
    <property type="match status" value="1"/>
</dbReference>